<dbReference type="PROSITE" id="PS51257">
    <property type="entry name" value="PROKAR_LIPOPROTEIN"/>
    <property type="match status" value="1"/>
</dbReference>
<dbReference type="Gene3D" id="2.40.128.20">
    <property type="match status" value="1"/>
</dbReference>
<comment type="subunit">
    <text evidence="3 12">Homodimer.</text>
</comment>
<dbReference type="InterPro" id="IPR047202">
    <property type="entry name" value="Lipocalin_Blc-like_dom"/>
</dbReference>
<organism evidence="15 16">
    <name type="scientific">Acidovorax delafieldii</name>
    <name type="common">Pseudomonas delafieldii</name>
    <dbReference type="NCBI Taxonomy" id="47920"/>
    <lineage>
        <taxon>Bacteria</taxon>
        <taxon>Pseudomonadati</taxon>
        <taxon>Pseudomonadota</taxon>
        <taxon>Betaproteobacteria</taxon>
        <taxon>Burkholderiales</taxon>
        <taxon>Comamonadaceae</taxon>
        <taxon>Acidovorax</taxon>
    </lineage>
</organism>
<comment type="subcellular location">
    <subcellularLocation>
        <location evidence="1">Cell outer membrane</location>
        <topology evidence="1">Lipid-anchor</topology>
    </subcellularLocation>
</comment>
<evidence type="ECO:0000256" key="6">
    <source>
        <dbReference type="ARBA" id="ARBA00023136"/>
    </source>
</evidence>
<keyword evidence="9 12" id="KW-0449">Lipoprotein</keyword>
<dbReference type="Pfam" id="PF08212">
    <property type="entry name" value="Lipocalin_2"/>
    <property type="match status" value="1"/>
</dbReference>
<evidence type="ECO:0000256" key="13">
    <source>
        <dbReference type="PIRSR" id="PIRSR036893-52"/>
    </source>
</evidence>
<feature type="lipid moiety-binding region" description="S-diacylglycerol cysteine" evidence="13">
    <location>
        <position position="31"/>
    </location>
</feature>
<comment type="similarity">
    <text evidence="2 12">Belongs to the calycin superfamily. Lipocalin family.</text>
</comment>
<evidence type="ECO:0000256" key="8">
    <source>
        <dbReference type="ARBA" id="ARBA00023237"/>
    </source>
</evidence>
<dbReference type="Proteomes" id="UP000321485">
    <property type="component" value="Unassembled WGS sequence"/>
</dbReference>
<protein>
    <recommendedName>
        <fullName evidence="11 12">Outer membrane lipoprotein Blc</fullName>
    </recommendedName>
</protein>
<dbReference type="InterPro" id="IPR000566">
    <property type="entry name" value="Lipocln_cytosolic_FA-bd_dom"/>
</dbReference>
<dbReference type="InterPro" id="IPR002446">
    <property type="entry name" value="Lipocalin_bac"/>
</dbReference>
<dbReference type="PANTHER" id="PTHR10612">
    <property type="entry name" value="APOLIPOPROTEIN D"/>
    <property type="match status" value="1"/>
</dbReference>
<dbReference type="PROSITE" id="PS00213">
    <property type="entry name" value="LIPOCALIN"/>
    <property type="match status" value="1"/>
</dbReference>
<gene>
    <name evidence="15" type="ORF">ATF69_3665</name>
</gene>
<evidence type="ECO:0000256" key="10">
    <source>
        <dbReference type="ARBA" id="ARBA00057024"/>
    </source>
</evidence>
<evidence type="ECO:0000256" key="3">
    <source>
        <dbReference type="ARBA" id="ARBA00011738"/>
    </source>
</evidence>
<dbReference type="RefSeq" id="WP_146871852.1">
    <property type="nucleotide sequence ID" value="NZ_VJWE01000016.1"/>
</dbReference>
<evidence type="ECO:0000256" key="11">
    <source>
        <dbReference type="ARBA" id="ARBA00071217"/>
    </source>
</evidence>
<evidence type="ECO:0000256" key="12">
    <source>
        <dbReference type="PIRNR" id="PIRNR036893"/>
    </source>
</evidence>
<evidence type="ECO:0000256" key="9">
    <source>
        <dbReference type="ARBA" id="ARBA00023288"/>
    </source>
</evidence>
<dbReference type="PANTHER" id="PTHR10612:SF34">
    <property type="entry name" value="APOLIPOPROTEIN D"/>
    <property type="match status" value="1"/>
</dbReference>
<evidence type="ECO:0000256" key="2">
    <source>
        <dbReference type="ARBA" id="ARBA00006889"/>
    </source>
</evidence>
<dbReference type="CDD" id="cd19438">
    <property type="entry name" value="lipocalin_Blc-like"/>
    <property type="match status" value="1"/>
</dbReference>
<dbReference type="GO" id="GO:0006950">
    <property type="term" value="P:response to stress"/>
    <property type="evidence" value="ECO:0007669"/>
    <property type="project" value="UniProtKB-ARBA"/>
</dbReference>
<dbReference type="EMBL" id="VJWE01000016">
    <property type="protein sequence ID" value="TWG34661.1"/>
    <property type="molecule type" value="Genomic_DNA"/>
</dbReference>
<feature type="domain" description="Lipocalin/cytosolic fatty-acid binding" evidence="14">
    <location>
        <begin position="46"/>
        <end position="185"/>
    </location>
</feature>
<dbReference type="AlphaFoldDB" id="A0A561XEX2"/>
<keyword evidence="8 12" id="KW-0998">Cell outer membrane</keyword>
<dbReference type="PIRSF" id="PIRSF036893">
    <property type="entry name" value="Lipocalin_ApoD"/>
    <property type="match status" value="1"/>
</dbReference>
<dbReference type="InterPro" id="IPR022271">
    <property type="entry name" value="Lipocalin_ApoD"/>
</dbReference>
<evidence type="ECO:0000259" key="14">
    <source>
        <dbReference type="Pfam" id="PF08212"/>
    </source>
</evidence>
<evidence type="ECO:0000256" key="5">
    <source>
        <dbReference type="ARBA" id="ARBA00023121"/>
    </source>
</evidence>
<keyword evidence="4" id="KW-0732">Signal</keyword>
<evidence type="ECO:0000313" key="16">
    <source>
        <dbReference type="Proteomes" id="UP000321485"/>
    </source>
</evidence>
<evidence type="ECO:0000256" key="1">
    <source>
        <dbReference type="ARBA" id="ARBA00004459"/>
    </source>
</evidence>
<evidence type="ECO:0000256" key="4">
    <source>
        <dbReference type="ARBA" id="ARBA00022729"/>
    </source>
</evidence>
<evidence type="ECO:0000313" key="15">
    <source>
        <dbReference type="EMBL" id="TWG34661.1"/>
    </source>
</evidence>
<dbReference type="SUPFAM" id="SSF50814">
    <property type="entry name" value="Lipocalins"/>
    <property type="match status" value="1"/>
</dbReference>
<accession>A0A561XEX2</accession>
<dbReference type="PRINTS" id="PR01171">
    <property type="entry name" value="BCTLIPOCALIN"/>
</dbReference>
<proteinExistence type="inferred from homology"/>
<dbReference type="GO" id="GO:0008289">
    <property type="term" value="F:lipid binding"/>
    <property type="evidence" value="ECO:0007669"/>
    <property type="project" value="UniProtKB-UniRule"/>
</dbReference>
<dbReference type="FunFam" id="2.40.128.20:FF:000002">
    <property type="entry name" value="Outer membrane lipoprotein Blc"/>
    <property type="match status" value="1"/>
</dbReference>
<dbReference type="InterPro" id="IPR012674">
    <property type="entry name" value="Calycin"/>
</dbReference>
<evidence type="ECO:0000256" key="7">
    <source>
        <dbReference type="ARBA" id="ARBA00023139"/>
    </source>
</evidence>
<comment type="caution">
    <text evidence="15">The sequence shown here is derived from an EMBL/GenBank/DDBJ whole genome shotgun (WGS) entry which is preliminary data.</text>
</comment>
<feature type="lipid moiety-binding region" description="N-palmitoyl cysteine" evidence="13">
    <location>
        <position position="31"/>
    </location>
</feature>
<reference evidence="15 16" key="1">
    <citation type="journal article" date="2015" name="Stand. Genomic Sci.">
        <title>Genomic Encyclopedia of Bacterial and Archaeal Type Strains, Phase III: the genomes of soil and plant-associated and newly described type strains.</title>
        <authorList>
            <person name="Whitman W.B."/>
            <person name="Woyke T."/>
            <person name="Klenk H.P."/>
            <person name="Zhou Y."/>
            <person name="Lilburn T.G."/>
            <person name="Beck B.J."/>
            <person name="De Vos P."/>
            <person name="Vandamme P."/>
            <person name="Eisen J.A."/>
            <person name="Garrity G."/>
            <person name="Hugenholtz P."/>
            <person name="Kyrpides N.C."/>
        </authorList>
    </citation>
    <scope>NUCLEOTIDE SEQUENCE [LARGE SCALE GENOMIC DNA]</scope>
    <source>
        <strain evidence="15 16">DSM 64</strain>
    </source>
</reference>
<keyword evidence="5 12" id="KW-0446">Lipid-binding</keyword>
<comment type="function">
    <text evidence="10 12">Involved in the storage or transport of lipids necessary for membrane maintenance under stressful conditions. Displays a binding preference for lysophospholipids.</text>
</comment>
<name>A0A561XEX2_ACIDE</name>
<keyword evidence="6 12" id="KW-0472">Membrane</keyword>
<sequence>MQAIRTAPRRSPWPLIVGAAALMGVLVLSACSTPRTPDGVQPVTGFDVDRYAGHWHELARIENSFERGLTQASATYSRNADNTIKVVNRGYDPVRKQWREAEGRAEFVDSPDRAALKVSFFGPFYGGYNVVALDENYQWAMVVGSSTDYLWVLSRTPTLPWHVREHLMERAKALGVDVSKIVWTQPGAEQHARRVAVRT</sequence>
<keyword evidence="7 13" id="KW-0564">Palmitate</keyword>
<dbReference type="InterPro" id="IPR022272">
    <property type="entry name" value="Lipocalin_CS"/>
</dbReference>
<dbReference type="GO" id="GO:0009279">
    <property type="term" value="C:cell outer membrane"/>
    <property type="evidence" value="ECO:0007669"/>
    <property type="project" value="UniProtKB-SubCell"/>
</dbReference>
<dbReference type="GeneID" id="51112706"/>